<proteinExistence type="predicted"/>
<name>A0ACB9I606_9ASTR</name>
<evidence type="ECO:0000313" key="2">
    <source>
        <dbReference type="Proteomes" id="UP001056120"/>
    </source>
</evidence>
<protein>
    <submittedName>
        <fullName evidence="1">Uncharacterized protein</fullName>
    </submittedName>
</protein>
<evidence type="ECO:0000313" key="1">
    <source>
        <dbReference type="EMBL" id="KAI3803444.1"/>
    </source>
</evidence>
<organism evidence="1 2">
    <name type="scientific">Smallanthus sonchifolius</name>
    <dbReference type="NCBI Taxonomy" id="185202"/>
    <lineage>
        <taxon>Eukaryota</taxon>
        <taxon>Viridiplantae</taxon>
        <taxon>Streptophyta</taxon>
        <taxon>Embryophyta</taxon>
        <taxon>Tracheophyta</taxon>
        <taxon>Spermatophyta</taxon>
        <taxon>Magnoliopsida</taxon>
        <taxon>eudicotyledons</taxon>
        <taxon>Gunneridae</taxon>
        <taxon>Pentapetalae</taxon>
        <taxon>asterids</taxon>
        <taxon>campanulids</taxon>
        <taxon>Asterales</taxon>
        <taxon>Asteraceae</taxon>
        <taxon>Asteroideae</taxon>
        <taxon>Heliantheae alliance</taxon>
        <taxon>Millerieae</taxon>
        <taxon>Smallanthus</taxon>
    </lineage>
</organism>
<dbReference type="EMBL" id="CM042027">
    <property type="protein sequence ID" value="KAI3803444.1"/>
    <property type="molecule type" value="Genomic_DNA"/>
</dbReference>
<comment type="caution">
    <text evidence="1">The sequence shown here is derived from an EMBL/GenBank/DDBJ whole genome shotgun (WGS) entry which is preliminary data.</text>
</comment>
<gene>
    <name evidence="1" type="ORF">L1987_31595</name>
</gene>
<reference evidence="1 2" key="2">
    <citation type="journal article" date="2022" name="Mol. Ecol. Resour.">
        <title>The genomes of chicory, endive, great burdock and yacon provide insights into Asteraceae paleo-polyploidization history and plant inulin production.</title>
        <authorList>
            <person name="Fan W."/>
            <person name="Wang S."/>
            <person name="Wang H."/>
            <person name="Wang A."/>
            <person name="Jiang F."/>
            <person name="Liu H."/>
            <person name="Zhao H."/>
            <person name="Xu D."/>
            <person name="Zhang Y."/>
        </authorList>
    </citation>
    <scope>NUCLEOTIDE SEQUENCE [LARGE SCALE GENOMIC DNA]</scope>
    <source>
        <strain evidence="2">cv. Yunnan</strain>
        <tissue evidence="1">Leaves</tissue>
    </source>
</reference>
<accession>A0ACB9I606</accession>
<dbReference type="Proteomes" id="UP001056120">
    <property type="component" value="Linkage Group LG10"/>
</dbReference>
<sequence length="115" mass="13272">MMKVTLIFLESNYQEEDDQLKKLMMKPGDMSPDILANERDDDLRSIFTYVHHEVPRLRPRERTTLQFVSHSVDPNPYFQLMIPQAGSTISQLVTYRRSGMANHAGRANISGIFDT</sequence>
<keyword evidence="2" id="KW-1185">Reference proteome</keyword>
<reference evidence="2" key="1">
    <citation type="journal article" date="2022" name="Mol. Ecol. Resour.">
        <title>The genomes of chicory, endive, great burdock and yacon provide insights into Asteraceae palaeo-polyploidization history and plant inulin production.</title>
        <authorList>
            <person name="Fan W."/>
            <person name="Wang S."/>
            <person name="Wang H."/>
            <person name="Wang A."/>
            <person name="Jiang F."/>
            <person name="Liu H."/>
            <person name="Zhao H."/>
            <person name="Xu D."/>
            <person name="Zhang Y."/>
        </authorList>
    </citation>
    <scope>NUCLEOTIDE SEQUENCE [LARGE SCALE GENOMIC DNA]</scope>
    <source>
        <strain evidence="2">cv. Yunnan</strain>
    </source>
</reference>